<dbReference type="OrthoDB" id="2442443at2759"/>
<evidence type="ECO:0000313" key="1">
    <source>
        <dbReference type="EMBL" id="CAG8703262.1"/>
    </source>
</evidence>
<sequence length="99" mass="11590">MDLINSQLKKCFNYIDLLQYKTFEVISVSNDDSNLKDLILSEEDVTKFKAKVIIELDKLNPILAKWFTFKLDNFGIFQDSIVKHIQICINDNNFDKVDI</sequence>
<gene>
    <name evidence="1" type="ORF">CPELLU_LOCUS11945</name>
</gene>
<comment type="caution">
    <text evidence="1">The sequence shown here is derived from an EMBL/GenBank/DDBJ whole genome shotgun (WGS) entry which is preliminary data.</text>
</comment>
<accession>A0A9N9HSB4</accession>
<keyword evidence="2" id="KW-1185">Reference proteome</keyword>
<dbReference type="EMBL" id="CAJVQA010011006">
    <property type="protein sequence ID" value="CAG8703262.1"/>
    <property type="molecule type" value="Genomic_DNA"/>
</dbReference>
<organism evidence="1 2">
    <name type="scientific">Cetraspora pellucida</name>
    <dbReference type="NCBI Taxonomy" id="1433469"/>
    <lineage>
        <taxon>Eukaryota</taxon>
        <taxon>Fungi</taxon>
        <taxon>Fungi incertae sedis</taxon>
        <taxon>Mucoromycota</taxon>
        <taxon>Glomeromycotina</taxon>
        <taxon>Glomeromycetes</taxon>
        <taxon>Diversisporales</taxon>
        <taxon>Gigasporaceae</taxon>
        <taxon>Cetraspora</taxon>
    </lineage>
</organism>
<name>A0A9N9HSB4_9GLOM</name>
<dbReference type="AlphaFoldDB" id="A0A9N9HSB4"/>
<proteinExistence type="predicted"/>
<evidence type="ECO:0000313" key="2">
    <source>
        <dbReference type="Proteomes" id="UP000789759"/>
    </source>
</evidence>
<dbReference type="Proteomes" id="UP000789759">
    <property type="component" value="Unassembled WGS sequence"/>
</dbReference>
<reference evidence="1" key="1">
    <citation type="submission" date="2021-06" db="EMBL/GenBank/DDBJ databases">
        <authorList>
            <person name="Kallberg Y."/>
            <person name="Tangrot J."/>
            <person name="Rosling A."/>
        </authorList>
    </citation>
    <scope>NUCLEOTIDE SEQUENCE</scope>
    <source>
        <strain evidence="1">FL966</strain>
    </source>
</reference>
<protein>
    <submittedName>
        <fullName evidence="1">13402_t:CDS:1</fullName>
    </submittedName>
</protein>